<dbReference type="EMBL" id="VYZN01000025">
    <property type="protein sequence ID" value="KAE9535587.1"/>
    <property type="molecule type" value="Genomic_DNA"/>
</dbReference>
<gene>
    <name evidence="1" type="ORF">AGLY_007488</name>
</gene>
<comment type="caution">
    <text evidence="1">The sequence shown here is derived from an EMBL/GenBank/DDBJ whole genome shotgun (WGS) entry which is preliminary data.</text>
</comment>
<name>A0A6G0TMQ6_APHGL</name>
<feature type="non-terminal residue" evidence="1">
    <location>
        <position position="1"/>
    </location>
</feature>
<keyword evidence="2" id="KW-1185">Reference proteome</keyword>
<evidence type="ECO:0000313" key="2">
    <source>
        <dbReference type="Proteomes" id="UP000475862"/>
    </source>
</evidence>
<feature type="non-terminal residue" evidence="1">
    <location>
        <position position="308"/>
    </location>
</feature>
<organism evidence="1 2">
    <name type="scientific">Aphis glycines</name>
    <name type="common">Soybean aphid</name>
    <dbReference type="NCBI Taxonomy" id="307491"/>
    <lineage>
        <taxon>Eukaryota</taxon>
        <taxon>Metazoa</taxon>
        <taxon>Ecdysozoa</taxon>
        <taxon>Arthropoda</taxon>
        <taxon>Hexapoda</taxon>
        <taxon>Insecta</taxon>
        <taxon>Pterygota</taxon>
        <taxon>Neoptera</taxon>
        <taxon>Paraneoptera</taxon>
        <taxon>Hemiptera</taxon>
        <taxon>Sternorrhyncha</taxon>
        <taxon>Aphidomorpha</taxon>
        <taxon>Aphidoidea</taxon>
        <taxon>Aphididae</taxon>
        <taxon>Aphidini</taxon>
        <taxon>Aphis</taxon>
        <taxon>Aphis</taxon>
    </lineage>
</organism>
<dbReference type="Proteomes" id="UP000475862">
    <property type="component" value="Unassembled WGS sequence"/>
</dbReference>
<accession>A0A6G0TMQ6</accession>
<evidence type="ECO:0000313" key="1">
    <source>
        <dbReference type="EMBL" id="KAE9535587.1"/>
    </source>
</evidence>
<sequence>VSCHWVGHRNSICLLDPNSKIYHCRLKVELIFAKNIVFNNSNLHHKLIATVACLLHLFYKLITQQSASCYTITAIYIIIAGPCNVHIQYYDRELQRSKRLDEFWIDLFSLFYRQINSPASRRIDKLKWPYSNLNFSSRCIYDKLQIEGVNVSSVLLSLTIVDKYVEIIELTIILVSNSRIGFREGLRRCVCRSHAAAGRLEHVGQPAGADSESSTPPRRCLCLLFFFLVNLSFHEAVIVIVLSFTSDPSDARCYYTLSYLIFTVDGKNETTNRYNTTDHTTLLHCELYVNVEHEGMSIEFIMIIRNYV</sequence>
<protein>
    <submittedName>
        <fullName evidence="1">Uncharacterized protein</fullName>
    </submittedName>
</protein>
<dbReference type="AlphaFoldDB" id="A0A6G0TMQ6"/>
<proteinExistence type="predicted"/>
<reference evidence="1 2" key="1">
    <citation type="submission" date="2019-08" db="EMBL/GenBank/DDBJ databases">
        <title>The genome of the soybean aphid Biotype 1, its phylome, world population structure and adaptation to the North American continent.</title>
        <authorList>
            <person name="Giordano R."/>
            <person name="Donthu R.K."/>
            <person name="Hernandez A.G."/>
            <person name="Wright C.L."/>
            <person name="Zimin A.V."/>
        </authorList>
    </citation>
    <scope>NUCLEOTIDE SEQUENCE [LARGE SCALE GENOMIC DNA]</scope>
    <source>
        <tissue evidence="1">Whole aphids</tissue>
    </source>
</reference>